<dbReference type="InterPro" id="IPR038058">
    <property type="entry name" value="PhnH-like_sp"/>
</dbReference>
<dbReference type="KEGG" id="htq:FRZ44_28180"/>
<dbReference type="NCBIfam" id="TIGR03292">
    <property type="entry name" value="PhnH_redo"/>
    <property type="match status" value="1"/>
</dbReference>
<dbReference type="InterPro" id="IPR008772">
    <property type="entry name" value="Phosphonate_metab_PhnH"/>
</dbReference>
<dbReference type="PIRSF" id="PIRSF020680">
    <property type="entry name" value="PhnH"/>
    <property type="match status" value="1"/>
</dbReference>
<dbReference type="GO" id="GO:0019634">
    <property type="term" value="P:organic phosphonate metabolic process"/>
    <property type="evidence" value="ECO:0007669"/>
    <property type="project" value="InterPro"/>
</dbReference>
<evidence type="ECO:0000313" key="2">
    <source>
        <dbReference type="Proteomes" id="UP000326202"/>
    </source>
</evidence>
<keyword evidence="2" id="KW-1185">Reference proteome</keyword>
<evidence type="ECO:0000313" key="1">
    <source>
        <dbReference type="EMBL" id="QEX17518.1"/>
    </source>
</evidence>
<dbReference type="EMBL" id="CP042906">
    <property type="protein sequence ID" value="QEX17518.1"/>
    <property type="molecule type" value="Genomic_DNA"/>
</dbReference>
<proteinExistence type="predicted"/>
<protein>
    <submittedName>
        <fullName evidence="1">Carbon-phosphorus lyase subunit PhnH</fullName>
    </submittedName>
</protein>
<dbReference type="Pfam" id="PF05845">
    <property type="entry name" value="PhnH"/>
    <property type="match status" value="1"/>
</dbReference>
<reference evidence="1 2" key="1">
    <citation type="submission" date="2019-08" db="EMBL/GenBank/DDBJ databases">
        <title>Hyperibacter terrae gen. nov., sp. nov. and Hyperibacter viscosus sp. nov., two new members in the family Rhodospirillaceae isolated from the rhizosphere of Hypericum perforatum.</title>
        <authorList>
            <person name="Noviana Z."/>
        </authorList>
    </citation>
    <scope>NUCLEOTIDE SEQUENCE [LARGE SCALE GENOMIC DNA]</scope>
    <source>
        <strain evidence="1 2">R5913</strain>
    </source>
</reference>
<dbReference type="Proteomes" id="UP000326202">
    <property type="component" value="Chromosome"/>
</dbReference>
<dbReference type="SUPFAM" id="SSF159709">
    <property type="entry name" value="PhnH-like"/>
    <property type="match status" value="1"/>
</dbReference>
<keyword evidence="1" id="KW-0456">Lyase</keyword>
<organism evidence="1 2">
    <name type="scientific">Hypericibacter terrae</name>
    <dbReference type="NCBI Taxonomy" id="2602015"/>
    <lineage>
        <taxon>Bacteria</taxon>
        <taxon>Pseudomonadati</taxon>
        <taxon>Pseudomonadota</taxon>
        <taxon>Alphaproteobacteria</taxon>
        <taxon>Rhodospirillales</taxon>
        <taxon>Dongiaceae</taxon>
        <taxon>Hypericibacter</taxon>
    </lineage>
</organism>
<sequence>MASRKGALAPGLPDPIHDSQRIFRCALTALSEPGRVLEVPVSLEATCRQLGAGVGPAALGLILALADGDTPIWLDRTAASVATFLGFHTGAPLADTHGAARFALLADPAAGPGLPSFDPGSLDYPDRSATLIIEASRLASGGQIGFSGPGIPTRRYLTIEGLPKGFVAEWAVNHAQFPCGVDVLIACGNRIVGLPRSTALEILCM</sequence>
<dbReference type="Gene3D" id="3.40.50.11310">
    <property type="entry name" value="Bacterial phosphonate metabolism protein PhnH"/>
    <property type="match status" value="1"/>
</dbReference>
<name>A0A5J6MJ71_9PROT</name>
<gene>
    <name evidence="1" type="ORF">FRZ44_28180</name>
</gene>
<dbReference type="AlphaFoldDB" id="A0A5J6MJ71"/>
<dbReference type="GO" id="GO:0016829">
    <property type="term" value="F:lyase activity"/>
    <property type="evidence" value="ECO:0007669"/>
    <property type="project" value="UniProtKB-KW"/>
</dbReference>
<accession>A0A5J6MJ71</accession>